<proteinExistence type="predicted"/>
<evidence type="ECO:0000313" key="1">
    <source>
        <dbReference type="EMBL" id="GAB49538.1"/>
    </source>
</evidence>
<keyword evidence="2" id="KW-1185">Reference proteome</keyword>
<organism evidence="1 2">
    <name type="scientific">Mobilicoccus pelagius NBRC 104925</name>
    <dbReference type="NCBI Taxonomy" id="1089455"/>
    <lineage>
        <taxon>Bacteria</taxon>
        <taxon>Bacillati</taxon>
        <taxon>Actinomycetota</taxon>
        <taxon>Actinomycetes</taxon>
        <taxon>Micrococcales</taxon>
        <taxon>Dermatophilaceae</taxon>
        <taxon>Mobilicoccus</taxon>
    </lineage>
</organism>
<dbReference type="EMBL" id="BAFE01000089">
    <property type="protein sequence ID" value="GAB49538.1"/>
    <property type="molecule type" value="Genomic_DNA"/>
</dbReference>
<comment type="caution">
    <text evidence="1">The sequence shown here is derived from an EMBL/GenBank/DDBJ whole genome shotgun (WGS) entry which is preliminary data.</text>
</comment>
<dbReference type="Proteomes" id="UP000004367">
    <property type="component" value="Unassembled WGS sequence"/>
</dbReference>
<name>H5UUY0_9MICO</name>
<dbReference type="STRING" id="1089455.MOPEL_130_01450"/>
<evidence type="ECO:0000313" key="2">
    <source>
        <dbReference type="Proteomes" id="UP000004367"/>
    </source>
</evidence>
<sequence>MDAEQFRLAVRGDGHGEEGAFPGLQVLDVRAAGDWARLVRIRSGSAPRLSSRRGLHAATPAGHVSLLTGAGAGVTTGGCRPL</sequence>
<dbReference type="AlphaFoldDB" id="H5UUY0"/>
<accession>H5UUY0</accession>
<gene>
    <name evidence="1" type="ORF">MOPEL_130_01450</name>
</gene>
<reference evidence="1 2" key="1">
    <citation type="submission" date="2012-02" db="EMBL/GenBank/DDBJ databases">
        <title>Whole genome shotgun sequence of Mobilicoccus pelagius NBRC 104925.</title>
        <authorList>
            <person name="Yoshida Y."/>
            <person name="Hosoyama A."/>
            <person name="Tsuchikane K."/>
            <person name="Katsumata H."/>
            <person name="Yamazaki S."/>
            <person name="Fujita N."/>
        </authorList>
    </citation>
    <scope>NUCLEOTIDE SEQUENCE [LARGE SCALE GENOMIC DNA]</scope>
    <source>
        <strain evidence="1 2">NBRC 104925</strain>
    </source>
</reference>
<protein>
    <submittedName>
        <fullName evidence="1">Uncharacterized protein</fullName>
    </submittedName>
</protein>